<keyword evidence="3" id="KW-0804">Transcription</keyword>
<dbReference type="InterPro" id="IPR028082">
    <property type="entry name" value="Peripla_BP_I"/>
</dbReference>
<feature type="domain" description="HTH lacI-type" evidence="5">
    <location>
        <begin position="26"/>
        <end position="80"/>
    </location>
</feature>
<dbReference type="InterPro" id="IPR010982">
    <property type="entry name" value="Lambda_DNA-bd_dom_sf"/>
</dbReference>
<evidence type="ECO:0000256" key="1">
    <source>
        <dbReference type="ARBA" id="ARBA00023015"/>
    </source>
</evidence>
<dbReference type="Pfam" id="PF00356">
    <property type="entry name" value="LacI"/>
    <property type="match status" value="1"/>
</dbReference>
<protein>
    <submittedName>
        <fullName evidence="6">LacI family DNA-binding transcriptional regulator</fullName>
    </submittedName>
</protein>
<dbReference type="PROSITE" id="PS50932">
    <property type="entry name" value="HTH_LACI_2"/>
    <property type="match status" value="1"/>
</dbReference>
<dbReference type="InterPro" id="IPR000843">
    <property type="entry name" value="HTH_LacI"/>
</dbReference>
<dbReference type="EMBL" id="RZNJ01000004">
    <property type="protein sequence ID" value="RUT30329.1"/>
    <property type="molecule type" value="Genomic_DNA"/>
</dbReference>
<organism evidence="6 7">
    <name type="scientific">Arsenicitalea aurantiaca</name>
    <dbReference type="NCBI Taxonomy" id="1783274"/>
    <lineage>
        <taxon>Bacteria</taxon>
        <taxon>Pseudomonadati</taxon>
        <taxon>Pseudomonadota</taxon>
        <taxon>Alphaproteobacteria</taxon>
        <taxon>Hyphomicrobiales</taxon>
        <taxon>Devosiaceae</taxon>
        <taxon>Arsenicitalea</taxon>
    </lineage>
</organism>
<evidence type="ECO:0000256" key="3">
    <source>
        <dbReference type="ARBA" id="ARBA00023163"/>
    </source>
</evidence>
<keyword evidence="2 6" id="KW-0238">DNA-binding</keyword>
<evidence type="ECO:0000313" key="7">
    <source>
        <dbReference type="Proteomes" id="UP000281547"/>
    </source>
</evidence>
<dbReference type="Proteomes" id="UP000281547">
    <property type="component" value="Unassembled WGS sequence"/>
</dbReference>
<keyword evidence="1" id="KW-0805">Transcription regulation</keyword>
<gene>
    <name evidence="6" type="ORF">EMQ25_13545</name>
</gene>
<sequence length="366" mass="39331">MAEPTSTVRRRGRAPSVSAAGTGPRPTLKTIAEITGLAVTTVSRALNNAPELAAETRERVRRVADEIGYLPDRTALRLKTGRTHVISFILDPHDELLGFGQSMVSGLIAALRDTPYHLVITPNFRNVDPIEPVRYIIRNRMADGVIFSRIVPDDARVKLLLETGLPFVTHGRTALGVEHAFVDYDNEAFARLAVARLVRRGRRRLAILVPPEPLSFGLHLRSGFSAETTAARVSGRILDTPSLDDSTEAIARAVTAMLQAPDAPDGFVCSGDAAALAVMAGIADAGLRVGVDIDIVAKQTSPVLAQLRPQVDAIAEDIGLAGLQLGEALLKAIGGTPPEKLQILHRPDITQFDVDGPYPQRPRPFG</sequence>
<dbReference type="OrthoDB" id="234496at2"/>
<dbReference type="SUPFAM" id="SSF53822">
    <property type="entry name" value="Periplasmic binding protein-like I"/>
    <property type="match status" value="1"/>
</dbReference>
<dbReference type="SMART" id="SM00354">
    <property type="entry name" value="HTH_LACI"/>
    <property type="match status" value="1"/>
</dbReference>
<evidence type="ECO:0000256" key="2">
    <source>
        <dbReference type="ARBA" id="ARBA00023125"/>
    </source>
</evidence>
<dbReference type="SUPFAM" id="SSF47413">
    <property type="entry name" value="lambda repressor-like DNA-binding domains"/>
    <property type="match status" value="1"/>
</dbReference>
<evidence type="ECO:0000313" key="6">
    <source>
        <dbReference type="EMBL" id="RUT30329.1"/>
    </source>
</evidence>
<dbReference type="InterPro" id="IPR046335">
    <property type="entry name" value="LacI/GalR-like_sensor"/>
</dbReference>
<dbReference type="GO" id="GO:0000976">
    <property type="term" value="F:transcription cis-regulatory region binding"/>
    <property type="evidence" value="ECO:0007669"/>
    <property type="project" value="TreeGrafter"/>
</dbReference>
<dbReference type="PANTHER" id="PTHR30146">
    <property type="entry name" value="LACI-RELATED TRANSCRIPTIONAL REPRESSOR"/>
    <property type="match status" value="1"/>
</dbReference>
<dbReference type="Pfam" id="PF13377">
    <property type="entry name" value="Peripla_BP_3"/>
    <property type="match status" value="1"/>
</dbReference>
<dbReference type="Gene3D" id="1.10.260.40">
    <property type="entry name" value="lambda repressor-like DNA-binding domains"/>
    <property type="match status" value="1"/>
</dbReference>
<dbReference type="Gene3D" id="3.40.50.2300">
    <property type="match status" value="2"/>
</dbReference>
<dbReference type="CDD" id="cd01392">
    <property type="entry name" value="HTH_LacI"/>
    <property type="match status" value="1"/>
</dbReference>
<dbReference type="PANTHER" id="PTHR30146:SF109">
    <property type="entry name" value="HTH-TYPE TRANSCRIPTIONAL REGULATOR GALS"/>
    <property type="match status" value="1"/>
</dbReference>
<proteinExistence type="predicted"/>
<dbReference type="GO" id="GO:0003700">
    <property type="term" value="F:DNA-binding transcription factor activity"/>
    <property type="evidence" value="ECO:0007669"/>
    <property type="project" value="TreeGrafter"/>
</dbReference>
<dbReference type="CDD" id="cd20009">
    <property type="entry name" value="PBP1_RafR-like"/>
    <property type="match status" value="1"/>
</dbReference>
<comment type="caution">
    <text evidence="6">The sequence shown here is derived from an EMBL/GenBank/DDBJ whole genome shotgun (WGS) entry which is preliminary data.</text>
</comment>
<dbReference type="AlphaFoldDB" id="A0A433X8E1"/>
<name>A0A433X8E1_9HYPH</name>
<keyword evidence="7" id="KW-1185">Reference proteome</keyword>
<evidence type="ECO:0000259" key="5">
    <source>
        <dbReference type="PROSITE" id="PS50932"/>
    </source>
</evidence>
<reference evidence="6 7" key="1">
    <citation type="journal article" date="2016" name="Int. J. Syst. Evol. Microbiol.">
        <title>Arsenicitalea aurantiaca gen. nov., sp. nov., a new member of the family Hyphomicrobiaceae, isolated from high-arsenic sediment.</title>
        <authorList>
            <person name="Mu Y."/>
            <person name="Zhou L."/>
            <person name="Zeng X.C."/>
            <person name="Liu L."/>
            <person name="Pan Y."/>
            <person name="Chen X."/>
            <person name="Wang J."/>
            <person name="Li S."/>
            <person name="Li W.J."/>
            <person name="Wang Y."/>
        </authorList>
    </citation>
    <scope>NUCLEOTIDE SEQUENCE [LARGE SCALE GENOMIC DNA]</scope>
    <source>
        <strain evidence="6 7">42-50</strain>
    </source>
</reference>
<evidence type="ECO:0000256" key="4">
    <source>
        <dbReference type="SAM" id="MobiDB-lite"/>
    </source>
</evidence>
<accession>A0A433X8E1</accession>
<feature type="region of interest" description="Disordered" evidence="4">
    <location>
        <begin position="1"/>
        <end position="25"/>
    </location>
</feature>